<accession>A0A645EXJ3</accession>
<evidence type="ECO:0000313" key="1">
    <source>
        <dbReference type="EMBL" id="MPN06768.1"/>
    </source>
</evidence>
<dbReference type="AlphaFoldDB" id="A0A645EXJ3"/>
<name>A0A645EXJ3_9ZZZZ</name>
<gene>
    <name evidence="1" type="ORF">SDC9_154025</name>
</gene>
<dbReference type="EMBL" id="VSSQ01052709">
    <property type="protein sequence ID" value="MPN06768.1"/>
    <property type="molecule type" value="Genomic_DNA"/>
</dbReference>
<reference evidence="1" key="1">
    <citation type="submission" date="2019-08" db="EMBL/GenBank/DDBJ databases">
        <authorList>
            <person name="Kucharzyk K."/>
            <person name="Murdoch R.W."/>
            <person name="Higgins S."/>
            <person name="Loffler F."/>
        </authorList>
    </citation>
    <scope>NUCLEOTIDE SEQUENCE</scope>
</reference>
<protein>
    <submittedName>
        <fullName evidence="1">Uncharacterized protein</fullName>
    </submittedName>
</protein>
<proteinExistence type="predicted"/>
<sequence length="216" mass="23710">MTLGADDKEAARLLDLFSLYGDLGAVFFIRLCEHASRFEHVLVVGIGVARGFVDNILVVAGLAKVAFGKIFRVASEHYIGSASGHVGRDGHGAELAGLGDYLGFLLMVLSIQHIMLDALFFEHLGQQFVLFNRYGTDEHGLSLFVARLRQIDDGAVFSGLRLVDDVGMVDTNDGLVGRYLNNVETIYGFKFLTLRQRGAGHARELFVKTEIVLEGY</sequence>
<comment type="caution">
    <text evidence="1">The sequence shown here is derived from an EMBL/GenBank/DDBJ whole genome shotgun (WGS) entry which is preliminary data.</text>
</comment>
<organism evidence="1">
    <name type="scientific">bioreactor metagenome</name>
    <dbReference type="NCBI Taxonomy" id="1076179"/>
    <lineage>
        <taxon>unclassified sequences</taxon>
        <taxon>metagenomes</taxon>
        <taxon>ecological metagenomes</taxon>
    </lineage>
</organism>